<gene>
    <name evidence="1" type="ORF">N5C46_16665</name>
</gene>
<keyword evidence="2" id="KW-1185">Reference proteome</keyword>
<evidence type="ECO:0000313" key="1">
    <source>
        <dbReference type="EMBL" id="UXH43312.1"/>
    </source>
</evidence>
<reference evidence="1" key="1">
    <citation type="submission" date="2022-09" db="EMBL/GenBank/DDBJ databases">
        <title>Complete genome sequence of Rossellomorea vietnamensis strain RL-WG62, a newly isolated PGPR with the potential for plant salinity stress alleviation.</title>
        <authorList>
            <person name="Ren L."/>
            <person name="Wang G."/>
            <person name="Hu H."/>
        </authorList>
    </citation>
    <scope>NUCLEOTIDE SEQUENCE</scope>
    <source>
        <strain evidence="1">RL-WG62</strain>
    </source>
</reference>
<dbReference type="Proteomes" id="UP001064027">
    <property type="component" value="Chromosome"/>
</dbReference>
<accession>A0ACD4C492</accession>
<name>A0ACD4C492_9BACI</name>
<dbReference type="EMBL" id="CP104558">
    <property type="protein sequence ID" value="UXH43312.1"/>
    <property type="molecule type" value="Genomic_DNA"/>
</dbReference>
<protein>
    <submittedName>
        <fullName evidence="1">Bifunctional 4-hydroxy-2-oxoglutarate aldolase/2-dehydro-3-deoxy-phosphogluconate aldolase</fullName>
    </submittedName>
</protein>
<evidence type="ECO:0000313" key="2">
    <source>
        <dbReference type="Proteomes" id="UP001064027"/>
    </source>
</evidence>
<organism evidence="1 2">
    <name type="scientific">Rossellomorea vietnamensis</name>
    <dbReference type="NCBI Taxonomy" id="218284"/>
    <lineage>
        <taxon>Bacteria</taxon>
        <taxon>Bacillati</taxon>
        <taxon>Bacillota</taxon>
        <taxon>Bacilli</taxon>
        <taxon>Bacillales</taxon>
        <taxon>Bacillaceae</taxon>
        <taxon>Rossellomorea</taxon>
    </lineage>
</organism>
<proteinExistence type="predicted"/>
<sequence>MSYQVIQAIEQNQLVAIIRITSTDEVESVVNSLFKGGIRIVEITMNSPGALQGIERVKRVFPEMVVGAGTVLDPETARSAILAGADFILTPTLKKETIEMGRRYDVAVIPGVLSPTEALTAYEYGASMVKIFPARTFGPSYIRDLHGPLPQLKCMAVGGIGLDNAHSYIEAGAAALGIGSSLVDERLILSGDFAEIEERARRFVQIQQEATTNKV</sequence>